<dbReference type="EMBL" id="WUEK01000005">
    <property type="protein sequence ID" value="MXG89856.1"/>
    <property type="molecule type" value="Genomic_DNA"/>
</dbReference>
<dbReference type="RefSeq" id="WP_160877705.1">
    <property type="nucleotide sequence ID" value="NZ_WUEK01000005.1"/>
</dbReference>
<dbReference type="PROSITE" id="PS51077">
    <property type="entry name" value="HTH_ICLR"/>
    <property type="match status" value="1"/>
</dbReference>
<keyword evidence="2" id="KW-0238">DNA-binding</keyword>
<dbReference type="Gene3D" id="1.10.10.10">
    <property type="entry name" value="Winged helix-like DNA-binding domain superfamily/Winged helix DNA-binding domain"/>
    <property type="match status" value="1"/>
</dbReference>
<keyword evidence="1" id="KW-0805">Transcription regulation</keyword>
<dbReference type="InterPro" id="IPR014757">
    <property type="entry name" value="Tscrpt_reg_IclR_C"/>
</dbReference>
<feature type="domain" description="IclR-ED" evidence="5">
    <location>
        <begin position="78"/>
        <end position="261"/>
    </location>
</feature>
<evidence type="ECO:0000313" key="7">
    <source>
        <dbReference type="Proteomes" id="UP000473325"/>
    </source>
</evidence>
<evidence type="ECO:0000259" key="5">
    <source>
        <dbReference type="PROSITE" id="PS51078"/>
    </source>
</evidence>
<evidence type="ECO:0000259" key="4">
    <source>
        <dbReference type="PROSITE" id="PS51077"/>
    </source>
</evidence>
<evidence type="ECO:0000256" key="3">
    <source>
        <dbReference type="ARBA" id="ARBA00023163"/>
    </source>
</evidence>
<protein>
    <submittedName>
        <fullName evidence="6">Helix-turn-helix domain-containing protein</fullName>
    </submittedName>
</protein>
<dbReference type="InterPro" id="IPR005471">
    <property type="entry name" value="Tscrpt_reg_IclR_N"/>
</dbReference>
<keyword evidence="7" id="KW-1185">Reference proteome</keyword>
<dbReference type="Proteomes" id="UP000473325">
    <property type="component" value="Unassembled WGS sequence"/>
</dbReference>
<dbReference type="GO" id="GO:0045892">
    <property type="term" value="P:negative regulation of DNA-templated transcription"/>
    <property type="evidence" value="ECO:0007669"/>
    <property type="project" value="TreeGrafter"/>
</dbReference>
<dbReference type="InterPro" id="IPR029016">
    <property type="entry name" value="GAF-like_dom_sf"/>
</dbReference>
<name>A0A6L7EVV1_9ACTN</name>
<organism evidence="6 7">
    <name type="scientific">Nocardioides flavescens</name>
    <dbReference type="NCBI Taxonomy" id="2691959"/>
    <lineage>
        <taxon>Bacteria</taxon>
        <taxon>Bacillati</taxon>
        <taxon>Actinomycetota</taxon>
        <taxon>Actinomycetes</taxon>
        <taxon>Propionibacteriales</taxon>
        <taxon>Nocardioidaceae</taxon>
        <taxon>Nocardioides</taxon>
    </lineage>
</organism>
<dbReference type="InterPro" id="IPR036390">
    <property type="entry name" value="WH_DNA-bd_sf"/>
</dbReference>
<dbReference type="SMART" id="SM00346">
    <property type="entry name" value="HTH_ICLR"/>
    <property type="match status" value="1"/>
</dbReference>
<dbReference type="Pfam" id="PF09339">
    <property type="entry name" value="HTH_IclR"/>
    <property type="match status" value="1"/>
</dbReference>
<gene>
    <name evidence="6" type="ORF">GRQ65_09860</name>
</gene>
<dbReference type="InterPro" id="IPR050707">
    <property type="entry name" value="HTH_MetabolicPath_Reg"/>
</dbReference>
<comment type="caution">
    <text evidence="6">The sequence shown here is derived from an EMBL/GenBank/DDBJ whole genome shotgun (WGS) entry which is preliminary data.</text>
</comment>
<dbReference type="GO" id="GO:0003677">
    <property type="term" value="F:DNA binding"/>
    <property type="evidence" value="ECO:0007669"/>
    <property type="project" value="UniProtKB-KW"/>
</dbReference>
<dbReference type="InterPro" id="IPR036388">
    <property type="entry name" value="WH-like_DNA-bd_sf"/>
</dbReference>
<evidence type="ECO:0000256" key="1">
    <source>
        <dbReference type="ARBA" id="ARBA00023015"/>
    </source>
</evidence>
<dbReference type="PROSITE" id="PS51078">
    <property type="entry name" value="ICLR_ED"/>
    <property type="match status" value="1"/>
</dbReference>
<proteinExistence type="predicted"/>
<sequence length="264" mass="27605">MTQTVGRRTPATRVQSVDRAAVLLEAVAAARGPAASATALAEAVGLNRTTTWRLLNTLARHRLVTLDRVTGWWSLGFGLLDLASQVGDAPLARAAQVVLERLATRSGETAALAVMRAGALTYVAEASPAAVVSAGWRGREVSVHATSTGKVLLAWSDPADARLLLDAPDGLLPRHTDTTITSVEELSVELAATRERGWAVCRGEFEASAWGVSAPVLDASGRLVAVVSLWGPSTRLTEDRFDDLGPVAVWGATEIAARRAGGAG</sequence>
<dbReference type="GO" id="GO:0003700">
    <property type="term" value="F:DNA-binding transcription factor activity"/>
    <property type="evidence" value="ECO:0007669"/>
    <property type="project" value="TreeGrafter"/>
</dbReference>
<dbReference type="AlphaFoldDB" id="A0A6L7EVV1"/>
<accession>A0A6L7EVV1</accession>
<dbReference type="SUPFAM" id="SSF55781">
    <property type="entry name" value="GAF domain-like"/>
    <property type="match status" value="1"/>
</dbReference>
<reference evidence="6 7" key="1">
    <citation type="submission" date="2019-12" db="EMBL/GenBank/DDBJ databases">
        <authorList>
            <person name="Kun Z."/>
        </authorList>
    </citation>
    <scope>NUCLEOTIDE SEQUENCE [LARGE SCALE GENOMIC DNA]</scope>
    <source>
        <strain evidence="6 7">YIM 123512</strain>
    </source>
</reference>
<evidence type="ECO:0000256" key="2">
    <source>
        <dbReference type="ARBA" id="ARBA00023125"/>
    </source>
</evidence>
<evidence type="ECO:0000313" key="6">
    <source>
        <dbReference type="EMBL" id="MXG89856.1"/>
    </source>
</evidence>
<dbReference type="SUPFAM" id="SSF46785">
    <property type="entry name" value="Winged helix' DNA-binding domain"/>
    <property type="match status" value="1"/>
</dbReference>
<dbReference type="PANTHER" id="PTHR30136">
    <property type="entry name" value="HELIX-TURN-HELIX TRANSCRIPTIONAL REGULATOR, ICLR FAMILY"/>
    <property type="match status" value="1"/>
</dbReference>
<dbReference type="Gene3D" id="3.30.450.40">
    <property type="match status" value="1"/>
</dbReference>
<keyword evidence="3" id="KW-0804">Transcription</keyword>
<feature type="domain" description="HTH iclR-type" evidence="4">
    <location>
        <begin position="14"/>
        <end position="77"/>
    </location>
</feature>
<dbReference type="PANTHER" id="PTHR30136:SF24">
    <property type="entry name" value="HTH-TYPE TRANSCRIPTIONAL REPRESSOR ALLR"/>
    <property type="match status" value="1"/>
</dbReference>
<dbReference type="Pfam" id="PF01614">
    <property type="entry name" value="IclR_C"/>
    <property type="match status" value="1"/>
</dbReference>